<reference evidence="1" key="1">
    <citation type="submission" date="2022-02" db="EMBL/GenBank/DDBJ databases">
        <title>Plant Genome Project.</title>
        <authorList>
            <person name="Zhang R.-G."/>
        </authorList>
    </citation>
    <scope>NUCLEOTIDE SEQUENCE</scope>
    <source>
        <strain evidence="1">AT1</strain>
    </source>
</reference>
<protein>
    <submittedName>
        <fullName evidence="1">Uncharacterized protein</fullName>
    </submittedName>
</protein>
<dbReference type="EMBL" id="CM046388">
    <property type="protein sequence ID" value="KAI8571990.1"/>
    <property type="molecule type" value="Genomic_DNA"/>
</dbReference>
<name>A0ACC0Q2N9_RHOML</name>
<dbReference type="Proteomes" id="UP001062846">
    <property type="component" value="Chromosome 1"/>
</dbReference>
<gene>
    <name evidence="1" type="ORF">RHMOL_Rhmol01G0164000</name>
</gene>
<evidence type="ECO:0000313" key="2">
    <source>
        <dbReference type="Proteomes" id="UP001062846"/>
    </source>
</evidence>
<keyword evidence="2" id="KW-1185">Reference proteome</keyword>
<organism evidence="1 2">
    <name type="scientific">Rhododendron molle</name>
    <name type="common">Chinese azalea</name>
    <name type="synonym">Azalea mollis</name>
    <dbReference type="NCBI Taxonomy" id="49168"/>
    <lineage>
        <taxon>Eukaryota</taxon>
        <taxon>Viridiplantae</taxon>
        <taxon>Streptophyta</taxon>
        <taxon>Embryophyta</taxon>
        <taxon>Tracheophyta</taxon>
        <taxon>Spermatophyta</taxon>
        <taxon>Magnoliopsida</taxon>
        <taxon>eudicotyledons</taxon>
        <taxon>Gunneridae</taxon>
        <taxon>Pentapetalae</taxon>
        <taxon>asterids</taxon>
        <taxon>Ericales</taxon>
        <taxon>Ericaceae</taxon>
        <taxon>Ericoideae</taxon>
        <taxon>Rhodoreae</taxon>
        <taxon>Rhododendron</taxon>
    </lineage>
</organism>
<proteinExistence type="predicted"/>
<evidence type="ECO:0000313" key="1">
    <source>
        <dbReference type="EMBL" id="KAI8571990.1"/>
    </source>
</evidence>
<accession>A0ACC0Q2N9</accession>
<comment type="caution">
    <text evidence="1">The sequence shown here is derived from an EMBL/GenBank/DDBJ whole genome shotgun (WGS) entry which is preliminary data.</text>
</comment>
<sequence length="406" mass="46008">MVNRRNGLGHKTGESSNANPNLTPIIQAFVAALNANRRNQNCDDEPMNRTRAMNEFCKRRPPTFHRDTNPTVAETWLKEIKVILDTLGITQDGDRVALTTYQLKGEARYWWDLMEATHTVATMTFAEFETLFLDKYFPTPFRLAKEQESMNLKQGTMTVTQYAAKFEELSRYAPNAVATEDKKARRFEWGLTTARKAVVAQDFTTYTSVVKCALRLESEEADFKTRWRKATGNTGGPIRTQHPNNNHRPYPSKSPQDNQLWETATLGRDKPQRGGRDLSTVQCYNCQAMGHYRHQCPQSQKKENGSLGPTDFGEQSGRDLATVKCYNCQAMGHYSRQCPQPQRKGNESFRLTNFGKQNPGGPTQQQNGQNRRKQPMGNQQSTGGRIFALQTEEQGQDPSVIQGTPL</sequence>